<feature type="coiled-coil region" evidence="1">
    <location>
        <begin position="133"/>
        <end position="167"/>
    </location>
</feature>
<organism evidence="3 4">
    <name type="scientific">Fraserbacteria sp. (strain RBG_16_55_9)</name>
    <dbReference type="NCBI Taxonomy" id="1817864"/>
    <lineage>
        <taxon>Bacteria</taxon>
        <taxon>Candidatus Fraseribacteriota</taxon>
    </lineage>
</organism>
<comment type="caution">
    <text evidence="3">The sequence shown here is derived from an EMBL/GenBank/DDBJ whole genome shotgun (WGS) entry which is preliminary data.</text>
</comment>
<feature type="domain" description="Fe/B12 periplasmic-binding" evidence="2">
    <location>
        <begin position="2"/>
        <end position="288"/>
    </location>
</feature>
<accession>A0A1F5UX47</accession>
<protein>
    <recommendedName>
        <fullName evidence="2">Fe/B12 periplasmic-binding domain-containing protein</fullName>
    </recommendedName>
</protein>
<dbReference type="AlphaFoldDB" id="A0A1F5UX47"/>
<evidence type="ECO:0000259" key="2">
    <source>
        <dbReference type="PROSITE" id="PS50983"/>
    </source>
</evidence>
<name>A0A1F5UX47_FRAXR</name>
<dbReference type="InterPro" id="IPR002491">
    <property type="entry name" value="ABC_transptr_periplasmic_BD"/>
</dbReference>
<keyword evidence="1" id="KW-0175">Coiled coil</keyword>
<evidence type="ECO:0000313" key="3">
    <source>
        <dbReference type="EMBL" id="OGF55725.1"/>
    </source>
</evidence>
<sequence>MRIVSLLPSATEIVCELGLIDELVGISHDCDWPPEVQTKPVLSQAAVGSDMSSGEIDQMVRELLHNGLSVYHLDKEKLKELRPDLILTQELCEVCAPSFGEVIQAAKILDIEPRIVSLEPTCLDEVLETVRLVGELTKRGAQAEKLIAKLRKRIEHVQHVVEQAEEHPHVVALEWLEPLFIAGHWVPEIIELAGGESLSTPGEPSYEIDWDDVEHFDPELLVLMPCGFTPQHTMQELDILLSHEGWEELRAAKNEQVYIVHGSFYFNRPGPRIVTGLEILAKLIHPELFRDLELPEGSVYPVTDAP</sequence>
<dbReference type="PROSITE" id="PS50983">
    <property type="entry name" value="FE_B12_PBP"/>
    <property type="match status" value="1"/>
</dbReference>
<dbReference type="STRING" id="1817864.A2Z21_06430"/>
<dbReference type="SUPFAM" id="SSF53807">
    <property type="entry name" value="Helical backbone' metal receptor"/>
    <property type="match status" value="1"/>
</dbReference>
<dbReference type="PANTHER" id="PTHR42860">
    <property type="entry name" value="VITAMIN B12-BINDING PROTEIN"/>
    <property type="match status" value="1"/>
</dbReference>
<dbReference type="EMBL" id="MFGX01000050">
    <property type="protein sequence ID" value="OGF55725.1"/>
    <property type="molecule type" value="Genomic_DNA"/>
</dbReference>
<dbReference type="Pfam" id="PF01497">
    <property type="entry name" value="Peripla_BP_2"/>
    <property type="match status" value="1"/>
</dbReference>
<dbReference type="PANTHER" id="PTHR42860:SF1">
    <property type="entry name" value="VITAMIN B12-BINDING PROTEIN"/>
    <property type="match status" value="1"/>
</dbReference>
<proteinExistence type="predicted"/>
<dbReference type="Gene3D" id="3.40.50.1980">
    <property type="entry name" value="Nitrogenase molybdenum iron protein domain"/>
    <property type="match status" value="2"/>
</dbReference>
<dbReference type="CDD" id="cd01144">
    <property type="entry name" value="BtuF"/>
    <property type="match status" value="1"/>
</dbReference>
<reference evidence="3 4" key="1">
    <citation type="journal article" date="2016" name="Nat. Commun.">
        <title>Thousands of microbial genomes shed light on interconnected biogeochemical processes in an aquifer system.</title>
        <authorList>
            <person name="Anantharaman K."/>
            <person name="Brown C.T."/>
            <person name="Hug L.A."/>
            <person name="Sharon I."/>
            <person name="Castelle C.J."/>
            <person name="Probst A.J."/>
            <person name="Thomas B.C."/>
            <person name="Singh A."/>
            <person name="Wilkins M.J."/>
            <person name="Karaoz U."/>
            <person name="Brodie E.L."/>
            <person name="Williams K.H."/>
            <person name="Hubbard S.S."/>
            <person name="Banfield J.F."/>
        </authorList>
    </citation>
    <scope>NUCLEOTIDE SEQUENCE [LARGE SCALE GENOMIC DNA]</scope>
    <source>
        <strain evidence="4">RBG_16_55_9</strain>
    </source>
</reference>
<dbReference type="Proteomes" id="UP000179157">
    <property type="component" value="Unassembled WGS sequence"/>
</dbReference>
<dbReference type="InterPro" id="IPR051030">
    <property type="entry name" value="Vitamin_B12-ABC_binding"/>
</dbReference>
<evidence type="ECO:0000313" key="4">
    <source>
        <dbReference type="Proteomes" id="UP000179157"/>
    </source>
</evidence>
<gene>
    <name evidence="3" type="ORF">A2Z21_06430</name>
</gene>
<evidence type="ECO:0000256" key="1">
    <source>
        <dbReference type="SAM" id="Coils"/>
    </source>
</evidence>